<dbReference type="FunFam" id="3.10.450.10:FF:000004">
    <property type="entry name" value="Cystatin C"/>
    <property type="match status" value="1"/>
</dbReference>
<feature type="domain" description="Cystatin" evidence="5">
    <location>
        <begin position="29"/>
        <end position="140"/>
    </location>
</feature>
<sequence>MSSVWVMFIFTTYIGTGTYCAPDFQMTTVDPGFPRNISTDNPAVQKAARVTVYAYNNKSNDSFLFKDLAVQKAMIQIVKGIKYLLQTKIGRTVCPKKEFYNLDQCDFQQDSPLKQTFTCYSEVWNITWLHVEKVPVLRCQGRHFVRIKTCRRPMIEYRPELGIKIGPAIPSTQRPKQPPTSPNNPQPAHSMLTFYGTIQQPLWHLPEPTDCQSKWDVSGLAVQVGSLLKNRTMRGSVGST</sequence>
<evidence type="ECO:0000256" key="4">
    <source>
        <dbReference type="SAM" id="SignalP"/>
    </source>
</evidence>
<dbReference type="EMBL" id="CM004475">
    <property type="protein sequence ID" value="OCT77793.1"/>
    <property type="molecule type" value="Genomic_DNA"/>
</dbReference>
<accession>A0A974HH97</accession>
<reference evidence="7" key="1">
    <citation type="journal article" date="2016" name="Nature">
        <title>Genome evolution in the allotetraploid frog Xenopus laevis.</title>
        <authorList>
            <person name="Session A.M."/>
            <person name="Uno Y."/>
            <person name="Kwon T."/>
            <person name="Chapman J.A."/>
            <person name="Toyoda A."/>
            <person name="Takahashi S."/>
            <person name="Fukui A."/>
            <person name="Hikosaka A."/>
            <person name="Suzuki A."/>
            <person name="Kondo M."/>
            <person name="van Heeringen S.J."/>
            <person name="Quigley I."/>
            <person name="Heinz S."/>
            <person name="Ogino H."/>
            <person name="Ochi H."/>
            <person name="Hellsten U."/>
            <person name="Lyons J.B."/>
            <person name="Simakov O."/>
            <person name="Putnam N."/>
            <person name="Stites J."/>
            <person name="Kuroki Y."/>
            <person name="Tanaka T."/>
            <person name="Michiue T."/>
            <person name="Watanabe M."/>
            <person name="Bogdanovic O."/>
            <person name="Lister R."/>
            <person name="Georgiou G."/>
            <person name="Paranjpe S.S."/>
            <person name="van Kruijsbergen I."/>
            <person name="Shu S."/>
            <person name="Carlson J."/>
            <person name="Kinoshita T."/>
            <person name="Ohta Y."/>
            <person name="Mawaribuchi S."/>
            <person name="Jenkins J."/>
            <person name="Grimwood J."/>
            <person name="Schmutz J."/>
            <person name="Mitros T."/>
            <person name="Mozaffari S.V."/>
            <person name="Suzuki Y."/>
            <person name="Haramoto Y."/>
            <person name="Yamamoto T.S."/>
            <person name="Takagi C."/>
            <person name="Heald R."/>
            <person name="Miller K."/>
            <person name="Haudenschild C."/>
            <person name="Kitzman J."/>
            <person name="Nakayama T."/>
            <person name="Izutsu Y."/>
            <person name="Robert J."/>
            <person name="Fortriede J."/>
            <person name="Burns K."/>
            <person name="Lotay V."/>
            <person name="Karimi K."/>
            <person name="Yasuoka Y."/>
            <person name="Dichmann D.S."/>
            <person name="Flajnik M.F."/>
            <person name="Houston D.W."/>
            <person name="Shendure J."/>
            <person name="DuPasquier L."/>
            <person name="Vize P.D."/>
            <person name="Zorn A.M."/>
            <person name="Ito M."/>
            <person name="Marcotte E.M."/>
            <person name="Wallingford J.B."/>
            <person name="Ito Y."/>
            <person name="Asashima M."/>
            <person name="Ueno N."/>
            <person name="Matsuda Y."/>
            <person name="Veenstra G.J."/>
            <person name="Fujiyama A."/>
            <person name="Harland R.M."/>
            <person name="Taira M."/>
            <person name="Rokhsar D.S."/>
        </authorList>
    </citation>
    <scope>NUCLEOTIDE SEQUENCE [LARGE SCALE GENOMIC DNA]</scope>
    <source>
        <strain evidence="7">J</strain>
    </source>
</reference>
<protein>
    <recommendedName>
        <fullName evidence="5">Cystatin domain-containing protein</fullName>
    </recommendedName>
</protein>
<evidence type="ECO:0000256" key="3">
    <source>
        <dbReference type="SAM" id="MobiDB-lite"/>
    </source>
</evidence>
<feature type="chain" id="PRO_5037677798" description="Cystatin domain-containing protein" evidence="4">
    <location>
        <begin position="21"/>
        <end position="240"/>
    </location>
</feature>
<dbReference type="Pfam" id="PF00031">
    <property type="entry name" value="Cystatin"/>
    <property type="match status" value="1"/>
</dbReference>
<dbReference type="CDD" id="cd00042">
    <property type="entry name" value="CY"/>
    <property type="match status" value="1"/>
</dbReference>
<keyword evidence="2" id="KW-1015">Disulfide bond</keyword>
<dbReference type="GO" id="GO:0005794">
    <property type="term" value="C:Golgi apparatus"/>
    <property type="evidence" value="ECO:0007669"/>
    <property type="project" value="TreeGrafter"/>
</dbReference>
<dbReference type="GO" id="GO:0005770">
    <property type="term" value="C:late endosome"/>
    <property type="evidence" value="ECO:0007669"/>
    <property type="project" value="TreeGrafter"/>
</dbReference>
<keyword evidence="4" id="KW-0732">Signal</keyword>
<dbReference type="PANTHER" id="PTHR47141">
    <property type="entry name" value="CYSTATIN-F"/>
    <property type="match status" value="1"/>
</dbReference>
<comment type="similarity">
    <text evidence="1">Belongs to the cystatin family.</text>
</comment>
<proteinExistence type="inferred from homology"/>
<evidence type="ECO:0000256" key="2">
    <source>
        <dbReference type="ARBA" id="ARBA00023157"/>
    </source>
</evidence>
<dbReference type="GO" id="GO:0031643">
    <property type="term" value="P:positive regulation of myelination"/>
    <property type="evidence" value="ECO:0007669"/>
    <property type="project" value="TreeGrafter"/>
</dbReference>
<dbReference type="AlphaFoldDB" id="A0A974HH97"/>
<dbReference type="Proteomes" id="UP000694892">
    <property type="component" value="Chromosome 5S"/>
</dbReference>
<gene>
    <name evidence="6" type="ORF">XELAEV_18028888mg</name>
</gene>
<dbReference type="GO" id="GO:0005615">
    <property type="term" value="C:extracellular space"/>
    <property type="evidence" value="ECO:0007669"/>
    <property type="project" value="TreeGrafter"/>
</dbReference>
<evidence type="ECO:0000259" key="5">
    <source>
        <dbReference type="SMART" id="SM00043"/>
    </source>
</evidence>
<evidence type="ECO:0000313" key="6">
    <source>
        <dbReference type="EMBL" id="OCT77793.1"/>
    </source>
</evidence>
<dbReference type="GO" id="GO:0004869">
    <property type="term" value="F:cysteine-type endopeptidase inhibitor activity"/>
    <property type="evidence" value="ECO:0007669"/>
    <property type="project" value="InterPro"/>
</dbReference>
<feature type="region of interest" description="Disordered" evidence="3">
    <location>
        <begin position="167"/>
        <end position="190"/>
    </location>
</feature>
<dbReference type="GO" id="GO:0005783">
    <property type="term" value="C:endoplasmic reticulum"/>
    <property type="evidence" value="ECO:0007669"/>
    <property type="project" value="TreeGrafter"/>
</dbReference>
<feature type="compositionally biased region" description="Pro residues" evidence="3">
    <location>
        <begin position="176"/>
        <end position="185"/>
    </location>
</feature>
<dbReference type="SMART" id="SM00043">
    <property type="entry name" value="CY"/>
    <property type="match status" value="1"/>
</dbReference>
<dbReference type="GO" id="GO:1903979">
    <property type="term" value="P:negative regulation of microglial cell activation"/>
    <property type="evidence" value="ECO:0007669"/>
    <property type="project" value="TreeGrafter"/>
</dbReference>
<feature type="signal peptide" evidence="4">
    <location>
        <begin position="1"/>
        <end position="20"/>
    </location>
</feature>
<dbReference type="SUPFAM" id="SSF54403">
    <property type="entry name" value="Cystatin/monellin"/>
    <property type="match status" value="1"/>
</dbReference>
<name>A0A974HH97_XENLA</name>
<evidence type="ECO:0000256" key="1">
    <source>
        <dbReference type="ARBA" id="ARBA00009403"/>
    </source>
</evidence>
<dbReference type="Gene3D" id="3.10.450.10">
    <property type="match status" value="1"/>
</dbReference>
<dbReference type="InterPro" id="IPR000010">
    <property type="entry name" value="Cystatin_dom"/>
</dbReference>
<dbReference type="PANTHER" id="PTHR47141:SF1">
    <property type="entry name" value="CYSTATIN-F"/>
    <property type="match status" value="1"/>
</dbReference>
<dbReference type="GO" id="GO:0005764">
    <property type="term" value="C:lysosome"/>
    <property type="evidence" value="ECO:0007669"/>
    <property type="project" value="TreeGrafter"/>
</dbReference>
<dbReference type="GO" id="GO:0006955">
    <property type="term" value="P:immune response"/>
    <property type="evidence" value="ECO:0007669"/>
    <property type="project" value="InterPro"/>
</dbReference>
<organism evidence="6 7">
    <name type="scientific">Xenopus laevis</name>
    <name type="common">African clawed frog</name>
    <dbReference type="NCBI Taxonomy" id="8355"/>
    <lineage>
        <taxon>Eukaryota</taxon>
        <taxon>Metazoa</taxon>
        <taxon>Chordata</taxon>
        <taxon>Craniata</taxon>
        <taxon>Vertebrata</taxon>
        <taxon>Euteleostomi</taxon>
        <taxon>Amphibia</taxon>
        <taxon>Batrachia</taxon>
        <taxon>Anura</taxon>
        <taxon>Pipoidea</taxon>
        <taxon>Pipidae</taxon>
        <taxon>Xenopodinae</taxon>
        <taxon>Xenopus</taxon>
        <taxon>Xenopus</taxon>
    </lineage>
</organism>
<evidence type="ECO:0000313" key="7">
    <source>
        <dbReference type="Proteomes" id="UP000694892"/>
    </source>
</evidence>
<dbReference type="InterPro" id="IPR042886">
    <property type="entry name" value="Cystatin-F"/>
</dbReference>
<dbReference type="InterPro" id="IPR046350">
    <property type="entry name" value="Cystatin_sf"/>
</dbReference>